<name>A0AA39ZSG7_9PEZI</name>
<gene>
    <name evidence="1" type="ORF">B0H67DRAFT_595143</name>
</gene>
<accession>A0AA39ZSG7</accession>
<dbReference type="AlphaFoldDB" id="A0AA39ZSG7"/>
<dbReference type="PANTHER" id="PTHR24148">
    <property type="entry name" value="ANKYRIN REPEAT DOMAIN-CONTAINING PROTEIN 39 HOMOLOG-RELATED"/>
    <property type="match status" value="1"/>
</dbReference>
<sequence>MDNPMYGYEAGGKDEESCSVEMGEEEAIVVQGLTVDTVDEVDNANPHIAYHGGLSSEEMKYQEMGFVGAPKVLLADHMKKMRTWLLRIRRMAEAHERHAEGVYSATNESLHHAILRTLICDDDSMTFPASRKTLIDLDLCTFEALCSSELEMQMPSASLISRVAGISEIELRLKSQRAYGLIARRTKGRQFAMSKGGLIMIVPSQAKTGDVIVVFRGARVPYLLRPVPGIRERKYTLIGEAYVHGIMQGECFPESPDIASLGHCESETFCIA</sequence>
<organism evidence="1 2">
    <name type="scientific">Lasiosphaeris hirsuta</name>
    <dbReference type="NCBI Taxonomy" id="260670"/>
    <lineage>
        <taxon>Eukaryota</taxon>
        <taxon>Fungi</taxon>
        <taxon>Dikarya</taxon>
        <taxon>Ascomycota</taxon>
        <taxon>Pezizomycotina</taxon>
        <taxon>Sordariomycetes</taxon>
        <taxon>Sordariomycetidae</taxon>
        <taxon>Sordariales</taxon>
        <taxon>Lasiosphaeriaceae</taxon>
        <taxon>Lasiosphaeris</taxon>
    </lineage>
</organism>
<proteinExistence type="predicted"/>
<dbReference type="Pfam" id="PF26639">
    <property type="entry name" value="Het-6_barrel"/>
    <property type="match status" value="1"/>
</dbReference>
<reference evidence="1" key="1">
    <citation type="submission" date="2023-06" db="EMBL/GenBank/DDBJ databases">
        <title>Genome-scale phylogeny and comparative genomics of the fungal order Sordariales.</title>
        <authorList>
            <consortium name="Lawrence Berkeley National Laboratory"/>
            <person name="Hensen N."/>
            <person name="Bonometti L."/>
            <person name="Westerberg I."/>
            <person name="Brannstrom I.O."/>
            <person name="Guillou S."/>
            <person name="Cros-Aarteil S."/>
            <person name="Calhoun S."/>
            <person name="Haridas S."/>
            <person name="Kuo A."/>
            <person name="Mondo S."/>
            <person name="Pangilinan J."/>
            <person name="Riley R."/>
            <person name="Labutti K."/>
            <person name="Andreopoulos B."/>
            <person name="Lipzen A."/>
            <person name="Chen C."/>
            <person name="Yanf M."/>
            <person name="Daum C."/>
            <person name="Ng V."/>
            <person name="Clum A."/>
            <person name="Steindorff A."/>
            <person name="Ohm R."/>
            <person name="Martin F."/>
            <person name="Silar P."/>
            <person name="Natvig D."/>
            <person name="Lalanne C."/>
            <person name="Gautier V."/>
            <person name="Ament-Velasquez S.L."/>
            <person name="Kruys A."/>
            <person name="Hutchinson M.I."/>
            <person name="Powell A.J."/>
            <person name="Barry K."/>
            <person name="Miller A.N."/>
            <person name="Grigoriev I.V."/>
            <person name="Debuchy R."/>
            <person name="Gladieux P."/>
            <person name="Thoren M.H."/>
            <person name="Johannesson H."/>
        </authorList>
    </citation>
    <scope>NUCLEOTIDE SEQUENCE</scope>
    <source>
        <strain evidence="1">SMH4607-1</strain>
    </source>
</reference>
<dbReference type="PANTHER" id="PTHR24148:SF64">
    <property type="entry name" value="HETEROKARYON INCOMPATIBILITY DOMAIN-CONTAINING PROTEIN"/>
    <property type="match status" value="1"/>
</dbReference>
<evidence type="ECO:0000313" key="2">
    <source>
        <dbReference type="Proteomes" id="UP001172102"/>
    </source>
</evidence>
<evidence type="ECO:0000313" key="1">
    <source>
        <dbReference type="EMBL" id="KAK0702808.1"/>
    </source>
</evidence>
<dbReference type="InterPro" id="IPR052895">
    <property type="entry name" value="HetReg/Transcr_Mod"/>
</dbReference>
<dbReference type="Proteomes" id="UP001172102">
    <property type="component" value="Unassembled WGS sequence"/>
</dbReference>
<comment type="caution">
    <text evidence="1">The sequence shown here is derived from an EMBL/GenBank/DDBJ whole genome shotgun (WGS) entry which is preliminary data.</text>
</comment>
<keyword evidence="2" id="KW-1185">Reference proteome</keyword>
<dbReference type="EMBL" id="JAUKUA010000008">
    <property type="protein sequence ID" value="KAK0702808.1"/>
    <property type="molecule type" value="Genomic_DNA"/>
</dbReference>
<protein>
    <submittedName>
        <fullName evidence="1">Uncharacterized protein</fullName>
    </submittedName>
</protein>